<proteinExistence type="predicted"/>
<accession>A0A2H1W3B2</accession>
<dbReference type="AlphaFoldDB" id="A0A2H1W3B2"/>
<sequence length="448" mass="50631">MLTSPMVACLYREYRARFSSLLGVVFQFLTEVATLDKKWSKTNTDKGPICGLQTLDVWRAHAHSLGSSTGISGTRAGGKSSPGFALGEGGMSVRLLPTKNHPVVVFLLLVFEPEPRPQKELARKFYLSDWGKPSVAGWRFLEMKTRMCGLKPPRWPPSTPFVWHYYHALYFLKRYTEPLEGNKITKAAISEFFHKIIESVKTTPSLRFATHHKYHNGTLDGVEINFLFHVFGAQFGSSLESIPAIVCILSKDMRGNDIPTKDVKRSCVVKIEKQESGPWATKGSNRDKARMVLMIMITAVSRMDSMGPVATELSERTCASSRVRAASRRMSLLDFPSYKWTCPDASATPVKVTPRCNTGTSVMATGRCSRVKHHCFLPCNQRWKMVHHGMISRDDHHTAVSRHHFDGDDVVVCVEEYATFRPVSFQYTHRLLSVKSQAYYRDNTTREE</sequence>
<protein>
    <submittedName>
        <fullName evidence="1">SFRICE_011008</fullName>
    </submittedName>
</protein>
<organism evidence="1">
    <name type="scientific">Spodoptera frugiperda</name>
    <name type="common">Fall armyworm</name>
    <dbReference type="NCBI Taxonomy" id="7108"/>
    <lineage>
        <taxon>Eukaryota</taxon>
        <taxon>Metazoa</taxon>
        <taxon>Ecdysozoa</taxon>
        <taxon>Arthropoda</taxon>
        <taxon>Hexapoda</taxon>
        <taxon>Insecta</taxon>
        <taxon>Pterygota</taxon>
        <taxon>Neoptera</taxon>
        <taxon>Endopterygota</taxon>
        <taxon>Lepidoptera</taxon>
        <taxon>Glossata</taxon>
        <taxon>Ditrysia</taxon>
        <taxon>Noctuoidea</taxon>
        <taxon>Noctuidae</taxon>
        <taxon>Amphipyrinae</taxon>
        <taxon>Spodoptera</taxon>
    </lineage>
</organism>
<name>A0A2H1W3B2_SPOFR</name>
<dbReference type="EMBL" id="ODYU01006043">
    <property type="protein sequence ID" value="SOQ47538.1"/>
    <property type="molecule type" value="Genomic_DNA"/>
</dbReference>
<reference evidence="1" key="1">
    <citation type="submission" date="2016-07" db="EMBL/GenBank/DDBJ databases">
        <authorList>
            <person name="Bretaudeau A."/>
        </authorList>
    </citation>
    <scope>NUCLEOTIDE SEQUENCE</scope>
    <source>
        <strain evidence="1">Rice</strain>
        <tissue evidence="1">Whole body</tissue>
    </source>
</reference>
<evidence type="ECO:0000313" key="1">
    <source>
        <dbReference type="EMBL" id="SOQ47538.1"/>
    </source>
</evidence>
<gene>
    <name evidence="1" type="ORF">SFRICE_011008</name>
</gene>